<dbReference type="RefSeq" id="WP_067384642.1">
    <property type="nucleotide sequence ID" value="NZ_CP015839.1"/>
</dbReference>
<dbReference type="STRING" id="1821621.A8C75_15995"/>
<dbReference type="PANTHER" id="PTHR30055">
    <property type="entry name" value="HTH-TYPE TRANSCRIPTIONAL REGULATOR RUTR"/>
    <property type="match status" value="1"/>
</dbReference>
<dbReference type="KEGG" id="mars:A8C75_15995"/>
<proteinExistence type="predicted"/>
<dbReference type="OrthoDB" id="8535430at2"/>
<dbReference type="GO" id="GO:0003700">
    <property type="term" value="F:DNA-binding transcription factor activity"/>
    <property type="evidence" value="ECO:0007669"/>
    <property type="project" value="TreeGrafter"/>
</dbReference>
<dbReference type="PROSITE" id="PS01081">
    <property type="entry name" value="HTH_TETR_1"/>
    <property type="match status" value="1"/>
</dbReference>
<keyword evidence="2 4" id="KW-0238">DNA-binding</keyword>
<dbReference type="PRINTS" id="PR00455">
    <property type="entry name" value="HTHTETR"/>
</dbReference>
<evidence type="ECO:0000259" key="5">
    <source>
        <dbReference type="PROSITE" id="PS50977"/>
    </source>
</evidence>
<organism evidence="6 7">
    <name type="scientific">Marinobacterium aestuarii</name>
    <dbReference type="NCBI Taxonomy" id="1821621"/>
    <lineage>
        <taxon>Bacteria</taxon>
        <taxon>Pseudomonadati</taxon>
        <taxon>Pseudomonadota</taxon>
        <taxon>Gammaproteobacteria</taxon>
        <taxon>Oceanospirillales</taxon>
        <taxon>Oceanospirillaceae</taxon>
        <taxon>Marinobacterium</taxon>
    </lineage>
</organism>
<dbReference type="PANTHER" id="PTHR30055:SF146">
    <property type="entry name" value="HTH-TYPE TRANSCRIPTIONAL DUAL REGULATOR CECR"/>
    <property type="match status" value="1"/>
</dbReference>
<evidence type="ECO:0000256" key="1">
    <source>
        <dbReference type="ARBA" id="ARBA00023015"/>
    </source>
</evidence>
<evidence type="ECO:0000313" key="6">
    <source>
        <dbReference type="EMBL" id="ANG63828.1"/>
    </source>
</evidence>
<keyword evidence="7" id="KW-1185">Reference proteome</keyword>
<reference evidence="7" key="1">
    <citation type="submission" date="2016-05" db="EMBL/GenBank/DDBJ databases">
        <authorList>
            <person name="Baek K."/>
            <person name="Yang S.-J."/>
        </authorList>
    </citation>
    <scope>NUCLEOTIDE SEQUENCE [LARGE SCALE GENOMIC DNA]</scope>
    <source>
        <strain evidence="7">ST58-10</strain>
    </source>
</reference>
<evidence type="ECO:0000256" key="4">
    <source>
        <dbReference type="PROSITE-ProRule" id="PRU00335"/>
    </source>
</evidence>
<protein>
    <recommendedName>
        <fullName evidence="5">HTH tetR-type domain-containing protein</fullName>
    </recommendedName>
</protein>
<dbReference type="SUPFAM" id="SSF46689">
    <property type="entry name" value="Homeodomain-like"/>
    <property type="match status" value="1"/>
</dbReference>
<dbReference type="InterPro" id="IPR023772">
    <property type="entry name" value="DNA-bd_HTH_TetR-type_CS"/>
</dbReference>
<feature type="domain" description="HTH tetR-type" evidence="5">
    <location>
        <begin position="6"/>
        <end position="66"/>
    </location>
</feature>
<name>A0A1A9F1S5_9GAMM</name>
<gene>
    <name evidence="6" type="ORF">A8C75_15995</name>
</gene>
<dbReference type="GO" id="GO:0000976">
    <property type="term" value="F:transcription cis-regulatory region binding"/>
    <property type="evidence" value="ECO:0007669"/>
    <property type="project" value="TreeGrafter"/>
</dbReference>
<dbReference type="AlphaFoldDB" id="A0A1A9F1S5"/>
<dbReference type="Proteomes" id="UP000078070">
    <property type="component" value="Chromosome"/>
</dbReference>
<dbReference type="FunFam" id="1.10.10.60:FF:000141">
    <property type="entry name" value="TetR family transcriptional regulator"/>
    <property type="match status" value="1"/>
</dbReference>
<dbReference type="PROSITE" id="PS50977">
    <property type="entry name" value="HTH_TETR_2"/>
    <property type="match status" value="1"/>
</dbReference>
<keyword evidence="3" id="KW-0804">Transcription</keyword>
<keyword evidence="1" id="KW-0805">Transcription regulation</keyword>
<dbReference type="InterPro" id="IPR050109">
    <property type="entry name" value="HTH-type_TetR-like_transc_reg"/>
</dbReference>
<sequence length="185" mass="20558">MARGRPSKKQLILDTAQRLFSERGYQGTTIDLVVQSAGVSKPTVYSHFPSKQALWQAMLEQAIAASEELRATLDIEAAGWCELIPGGFAQLAAQPQMLAIYRIMLGEQHKMEPESQALFSAFEEGFERWCDRVLQAQAVSLTAEQRFILRALCREGVLQPALRLQCVPAIDDLSNLIRRALGKLG</sequence>
<evidence type="ECO:0000256" key="2">
    <source>
        <dbReference type="ARBA" id="ARBA00023125"/>
    </source>
</evidence>
<accession>A0A1A9F1S5</accession>
<dbReference type="Pfam" id="PF00440">
    <property type="entry name" value="TetR_N"/>
    <property type="match status" value="1"/>
</dbReference>
<reference evidence="6 7" key="2">
    <citation type="journal article" date="2018" name="Int. J. Syst. Evol. Microbiol.">
        <title>Marinobacterium aestuarii sp. nov., a benzene-degrading marine bacterium isolated from estuary sediment.</title>
        <authorList>
            <person name="Bae S.S."/>
            <person name="Jung J."/>
            <person name="Chung D."/>
            <person name="Baek K."/>
        </authorList>
    </citation>
    <scope>NUCLEOTIDE SEQUENCE [LARGE SCALE GENOMIC DNA]</scope>
    <source>
        <strain evidence="6 7">ST58-10</strain>
    </source>
</reference>
<dbReference type="InterPro" id="IPR001647">
    <property type="entry name" value="HTH_TetR"/>
</dbReference>
<dbReference type="InterPro" id="IPR009057">
    <property type="entry name" value="Homeodomain-like_sf"/>
</dbReference>
<feature type="DNA-binding region" description="H-T-H motif" evidence="4">
    <location>
        <begin position="29"/>
        <end position="48"/>
    </location>
</feature>
<evidence type="ECO:0000313" key="7">
    <source>
        <dbReference type="Proteomes" id="UP000078070"/>
    </source>
</evidence>
<dbReference type="Gene3D" id="1.10.357.10">
    <property type="entry name" value="Tetracycline Repressor, domain 2"/>
    <property type="match status" value="1"/>
</dbReference>
<evidence type="ECO:0000256" key="3">
    <source>
        <dbReference type="ARBA" id="ARBA00023163"/>
    </source>
</evidence>
<dbReference type="EMBL" id="CP015839">
    <property type="protein sequence ID" value="ANG63828.1"/>
    <property type="molecule type" value="Genomic_DNA"/>
</dbReference>